<dbReference type="PANTHER" id="PTHR33472:SF28">
    <property type="entry name" value="BROMO AND FHA DOMAIN-CONTAINING PROTEIN DDB_G0267958"/>
    <property type="match status" value="1"/>
</dbReference>
<feature type="compositionally biased region" description="Basic and acidic residues" evidence="1">
    <location>
        <begin position="14"/>
        <end position="27"/>
    </location>
</feature>
<protein>
    <submittedName>
        <fullName evidence="2">Uncharacterized protein</fullName>
    </submittedName>
</protein>
<feature type="compositionally biased region" description="Basic and acidic residues" evidence="1">
    <location>
        <begin position="35"/>
        <end position="50"/>
    </location>
</feature>
<sequence length="164" mass="17975">MLPEPIKPSPAVTQEEKQKQLDRDIREMISALSHRLGDLQKHSSSHHDGDGDTEDDQGGVRIITLAGSNMGATMRSELDEIKPSGLDGGLVGEHEASLDTYVNSNFQSINNSIMMGGSYSTNDPGVHLDILEYQGEGESHKHRHGKKGKKKEKETSKSDQHSDD</sequence>
<dbReference type="AlphaFoldDB" id="A0A5B7CC70"/>
<evidence type="ECO:0000256" key="1">
    <source>
        <dbReference type="SAM" id="MobiDB-lite"/>
    </source>
</evidence>
<gene>
    <name evidence="2" type="ORF">Din_048240</name>
</gene>
<evidence type="ECO:0000313" key="2">
    <source>
        <dbReference type="EMBL" id="MPA78799.1"/>
    </source>
</evidence>
<organism evidence="2">
    <name type="scientific">Davidia involucrata</name>
    <name type="common">Dove tree</name>
    <dbReference type="NCBI Taxonomy" id="16924"/>
    <lineage>
        <taxon>Eukaryota</taxon>
        <taxon>Viridiplantae</taxon>
        <taxon>Streptophyta</taxon>
        <taxon>Embryophyta</taxon>
        <taxon>Tracheophyta</taxon>
        <taxon>Spermatophyta</taxon>
        <taxon>Magnoliopsida</taxon>
        <taxon>eudicotyledons</taxon>
        <taxon>Gunneridae</taxon>
        <taxon>Pentapetalae</taxon>
        <taxon>asterids</taxon>
        <taxon>Cornales</taxon>
        <taxon>Nyssaceae</taxon>
        <taxon>Davidia</taxon>
    </lineage>
</organism>
<proteinExistence type="predicted"/>
<feature type="compositionally biased region" description="Basic and acidic residues" evidence="1">
    <location>
        <begin position="151"/>
        <end position="164"/>
    </location>
</feature>
<accession>A0A5B7CC70</accession>
<dbReference type="PANTHER" id="PTHR33472">
    <property type="entry name" value="OS01G0106600 PROTEIN"/>
    <property type="match status" value="1"/>
</dbReference>
<feature type="region of interest" description="Disordered" evidence="1">
    <location>
        <begin position="1"/>
        <end position="58"/>
    </location>
</feature>
<reference evidence="2" key="1">
    <citation type="submission" date="2019-08" db="EMBL/GenBank/DDBJ databases">
        <title>Reference gene set and small RNA set construction with multiple tissues from Davidia involucrata Baill.</title>
        <authorList>
            <person name="Yang H."/>
            <person name="Zhou C."/>
            <person name="Li G."/>
            <person name="Wang J."/>
            <person name="Gao P."/>
            <person name="Wang M."/>
            <person name="Wang R."/>
            <person name="Zhao Y."/>
        </authorList>
    </citation>
    <scope>NUCLEOTIDE SEQUENCE</scope>
    <source>
        <tissue evidence="2">Mixed with DoveR01_LX</tissue>
    </source>
</reference>
<name>A0A5B7CC70_DAVIN</name>
<feature type="region of interest" description="Disordered" evidence="1">
    <location>
        <begin position="131"/>
        <end position="164"/>
    </location>
</feature>
<dbReference type="EMBL" id="GHES01048240">
    <property type="protein sequence ID" value="MPA78799.1"/>
    <property type="molecule type" value="Transcribed_RNA"/>
</dbReference>
<feature type="compositionally biased region" description="Basic residues" evidence="1">
    <location>
        <begin position="140"/>
        <end position="150"/>
    </location>
</feature>